<evidence type="ECO:0000259" key="8">
    <source>
        <dbReference type="PROSITE" id="PS50011"/>
    </source>
</evidence>
<reference evidence="9" key="1">
    <citation type="submission" date="2025-08" db="UniProtKB">
        <authorList>
            <consortium name="Ensembl"/>
        </authorList>
    </citation>
    <scope>IDENTIFICATION</scope>
</reference>
<feature type="binding site" evidence="7">
    <location>
        <position position="56"/>
    </location>
    <ligand>
        <name>ATP</name>
        <dbReference type="ChEBI" id="CHEBI:30616"/>
    </ligand>
</feature>
<keyword evidence="3" id="KW-0808">Transferase</keyword>
<dbReference type="GO" id="GO:0005524">
    <property type="term" value="F:ATP binding"/>
    <property type="evidence" value="ECO:0007669"/>
    <property type="project" value="UniProtKB-UniRule"/>
</dbReference>
<dbReference type="PROSITE" id="PS00107">
    <property type="entry name" value="PROTEIN_KINASE_ATP"/>
    <property type="match status" value="1"/>
</dbReference>
<dbReference type="GO" id="GO:0004674">
    <property type="term" value="F:protein serine/threonine kinase activity"/>
    <property type="evidence" value="ECO:0007669"/>
    <property type="project" value="UniProtKB-KW"/>
</dbReference>
<dbReference type="OrthoDB" id="10020333at2759"/>
<keyword evidence="10" id="KW-1185">Reference proteome</keyword>
<dbReference type="SMART" id="SM00220">
    <property type="entry name" value="S_TKc"/>
    <property type="match status" value="1"/>
</dbReference>
<dbReference type="GO" id="GO:0005634">
    <property type="term" value="C:nucleus"/>
    <property type="evidence" value="ECO:0007669"/>
    <property type="project" value="TreeGrafter"/>
</dbReference>
<dbReference type="GeneTree" id="ENSGT00550000075011"/>
<dbReference type="AlphaFoldDB" id="A0A8C5WKW6"/>
<feature type="domain" description="Protein kinase" evidence="8">
    <location>
        <begin position="24"/>
        <end position="526"/>
    </location>
</feature>
<dbReference type="Proteomes" id="UP000694569">
    <property type="component" value="Unplaced"/>
</dbReference>
<dbReference type="InterPro" id="IPR000719">
    <property type="entry name" value="Prot_kinase_dom"/>
</dbReference>
<sequence length="531" mass="59360">MSSGEGGDEIEKLYDAVPRLRDIFCIMHKIGEGTFSSVYLATARLKSGEEKMFALKHLIPTSHPTRIAAELECLTVVGGEDNVMGVKYCFRNNDHVVIVMPYLEHDHFADILPCLRFDEAKEYIYNLLKALKRIHEFGIVHRDIKPSNFLYNRRLKQFALVDFGLAQGTPDTKIEQLKVLQIKKQESCSKNKPQTISGNRVPQNKPVPRELVLPSSTKQSVKHSETQISPGENVKEGLFGYTAQRSVFGEKNFNVHGTVTSGNPTGKTVKQVKTVVTARKVVPKKTIASKFPDTAEAKKCINEYLANAPCECFEKGQVCSVCLRRNKQVAPRAGTPGFRPPEVLTKCPNQTTAIDVWAAGVIFLSLLSGRYHFFNAQDDLNGLAQIISIRGSKETCKAAKTFGKTITCSKEIPAKDLRTLCERLRDVRSPGTQFANCDEMQKIRTEWQLKVLEGGDGWFEQDLYTQSLPGPSSMIKPMPAAISTEQSNKYGWDRVPDEAYHLLDRLLDLNPATRITAEESLRHPFFHAGGV</sequence>
<dbReference type="InterPro" id="IPR017441">
    <property type="entry name" value="Protein_kinase_ATP_BS"/>
</dbReference>
<keyword evidence="2" id="KW-0723">Serine/threonine-protein kinase</keyword>
<evidence type="ECO:0000256" key="4">
    <source>
        <dbReference type="ARBA" id="ARBA00022741"/>
    </source>
</evidence>
<dbReference type="SUPFAM" id="SSF56112">
    <property type="entry name" value="Protein kinase-like (PK-like)"/>
    <property type="match status" value="1"/>
</dbReference>
<dbReference type="PANTHER" id="PTHR44167">
    <property type="entry name" value="OVARIAN-SPECIFIC SERINE/THREONINE-PROTEIN KINASE LOK-RELATED"/>
    <property type="match status" value="1"/>
</dbReference>
<dbReference type="CDD" id="cd14019">
    <property type="entry name" value="STKc_Cdc7"/>
    <property type="match status" value="1"/>
</dbReference>
<dbReference type="InterPro" id="IPR011009">
    <property type="entry name" value="Kinase-like_dom_sf"/>
</dbReference>
<evidence type="ECO:0000256" key="3">
    <source>
        <dbReference type="ARBA" id="ARBA00022679"/>
    </source>
</evidence>
<keyword evidence="6 7" id="KW-0067">ATP-binding</keyword>
<dbReference type="InterPro" id="IPR008271">
    <property type="entry name" value="Ser/Thr_kinase_AS"/>
</dbReference>
<dbReference type="PROSITE" id="PS00108">
    <property type="entry name" value="PROTEIN_KINASE_ST"/>
    <property type="match status" value="1"/>
</dbReference>
<evidence type="ECO:0000256" key="6">
    <source>
        <dbReference type="ARBA" id="ARBA00022840"/>
    </source>
</evidence>
<organism evidence="9 10">
    <name type="scientific">Leptobrachium leishanense</name>
    <name type="common">Leishan spiny toad</name>
    <dbReference type="NCBI Taxonomy" id="445787"/>
    <lineage>
        <taxon>Eukaryota</taxon>
        <taxon>Metazoa</taxon>
        <taxon>Chordata</taxon>
        <taxon>Craniata</taxon>
        <taxon>Vertebrata</taxon>
        <taxon>Euteleostomi</taxon>
        <taxon>Amphibia</taxon>
        <taxon>Batrachia</taxon>
        <taxon>Anura</taxon>
        <taxon>Pelobatoidea</taxon>
        <taxon>Megophryidae</taxon>
        <taxon>Leptobrachium</taxon>
    </lineage>
</organism>
<evidence type="ECO:0000256" key="7">
    <source>
        <dbReference type="PROSITE-ProRule" id="PRU10141"/>
    </source>
</evidence>
<name>A0A8C5WKW6_9ANUR</name>
<evidence type="ECO:0000313" key="10">
    <source>
        <dbReference type="Proteomes" id="UP000694569"/>
    </source>
</evidence>
<evidence type="ECO:0000313" key="9">
    <source>
        <dbReference type="Ensembl" id="ENSLLEP00000045996.1"/>
    </source>
</evidence>
<dbReference type="FunFam" id="3.30.200.20:FF:000287">
    <property type="entry name" value="Cell division cycle 7-related protein kinase"/>
    <property type="match status" value="1"/>
</dbReference>
<keyword evidence="4 7" id="KW-0547">Nucleotide-binding</keyword>
<dbReference type="Pfam" id="PF00069">
    <property type="entry name" value="Pkinase"/>
    <property type="match status" value="2"/>
</dbReference>
<protein>
    <recommendedName>
        <fullName evidence="1">non-specific serine/threonine protein kinase</fullName>
        <ecNumber evidence="1">2.7.11.1</ecNumber>
    </recommendedName>
</protein>
<gene>
    <name evidence="9" type="primary">CDC7</name>
</gene>
<dbReference type="Gene3D" id="1.10.510.10">
    <property type="entry name" value="Transferase(Phosphotransferase) domain 1"/>
    <property type="match status" value="2"/>
</dbReference>
<dbReference type="PANTHER" id="PTHR44167:SF23">
    <property type="entry name" value="CDC7 KINASE, ISOFORM A-RELATED"/>
    <property type="match status" value="1"/>
</dbReference>
<dbReference type="Gene3D" id="3.30.200.20">
    <property type="entry name" value="Phosphorylase Kinase, domain 1"/>
    <property type="match status" value="1"/>
</dbReference>
<reference evidence="9" key="2">
    <citation type="submission" date="2025-09" db="UniProtKB">
        <authorList>
            <consortium name="Ensembl"/>
        </authorList>
    </citation>
    <scope>IDENTIFICATION</scope>
</reference>
<dbReference type="GO" id="GO:0044773">
    <property type="term" value="P:mitotic DNA damage checkpoint signaling"/>
    <property type="evidence" value="ECO:0007669"/>
    <property type="project" value="TreeGrafter"/>
</dbReference>
<evidence type="ECO:0000256" key="2">
    <source>
        <dbReference type="ARBA" id="ARBA00022527"/>
    </source>
</evidence>
<dbReference type="Ensembl" id="ENSLLET00000047830.1">
    <property type="protein sequence ID" value="ENSLLEP00000045996.1"/>
    <property type="gene ID" value="ENSLLEG00000029180.1"/>
</dbReference>
<evidence type="ECO:0000256" key="5">
    <source>
        <dbReference type="ARBA" id="ARBA00022777"/>
    </source>
</evidence>
<dbReference type="PROSITE" id="PS50011">
    <property type="entry name" value="PROTEIN_KINASE_DOM"/>
    <property type="match status" value="1"/>
</dbReference>
<proteinExistence type="predicted"/>
<dbReference type="EC" id="2.7.11.1" evidence="1"/>
<evidence type="ECO:0000256" key="1">
    <source>
        <dbReference type="ARBA" id="ARBA00012513"/>
    </source>
</evidence>
<keyword evidence="5" id="KW-0418">Kinase</keyword>
<accession>A0A8C5WKW6</accession>